<evidence type="ECO:0000259" key="12">
    <source>
        <dbReference type="PROSITE" id="PS00434"/>
    </source>
</evidence>
<dbReference type="Pfam" id="PF00447">
    <property type="entry name" value="HSF_DNA-bind"/>
    <property type="match status" value="1"/>
</dbReference>
<dbReference type="GO" id="GO:0003700">
    <property type="term" value="F:DNA-binding transcription factor activity"/>
    <property type="evidence" value="ECO:0007669"/>
    <property type="project" value="InterPro"/>
</dbReference>
<evidence type="ECO:0000256" key="4">
    <source>
        <dbReference type="ARBA" id="ARBA00023015"/>
    </source>
</evidence>
<keyword evidence="6" id="KW-0238">DNA-binding</keyword>
<comment type="caution">
    <text evidence="13">The sequence shown here is derived from an EMBL/GenBank/DDBJ whole genome shotgun (WGS) entry which is preliminary data.</text>
</comment>
<keyword evidence="3" id="KW-0597">Phosphoprotein</keyword>
<feature type="domain" description="HSF-type DNA-binding" evidence="12">
    <location>
        <begin position="49"/>
        <end position="73"/>
    </location>
</feature>
<evidence type="ECO:0000256" key="9">
    <source>
        <dbReference type="RuleBase" id="RU004020"/>
    </source>
</evidence>
<dbReference type="PANTHER" id="PTHR10015">
    <property type="entry name" value="HEAT SHOCK TRANSCRIPTION FACTOR"/>
    <property type="match status" value="1"/>
</dbReference>
<comment type="subunit">
    <text evidence="2">Homotrimer.</text>
</comment>
<dbReference type="GO" id="GO:0005634">
    <property type="term" value="C:nucleus"/>
    <property type="evidence" value="ECO:0007669"/>
    <property type="project" value="UniProtKB-SubCell"/>
</dbReference>
<dbReference type="InterPro" id="IPR036390">
    <property type="entry name" value="WH_DNA-bd_sf"/>
</dbReference>
<dbReference type="Gene3D" id="1.10.10.10">
    <property type="entry name" value="Winged helix-like DNA-binding domain superfamily/Winged helix DNA-binding domain"/>
    <property type="match status" value="1"/>
</dbReference>
<evidence type="ECO:0000256" key="2">
    <source>
        <dbReference type="ARBA" id="ARBA00011233"/>
    </source>
</evidence>
<dbReference type="AlphaFoldDB" id="A0AAD8HC46"/>
<evidence type="ECO:0000313" key="13">
    <source>
        <dbReference type="EMBL" id="KAK1363818.1"/>
    </source>
</evidence>
<keyword evidence="5 13" id="KW-0346">Stress response</keyword>
<evidence type="ECO:0000256" key="5">
    <source>
        <dbReference type="ARBA" id="ARBA00023016"/>
    </source>
</evidence>
<dbReference type="EMBL" id="JAUIZM010000009">
    <property type="protein sequence ID" value="KAK1363818.1"/>
    <property type="molecule type" value="Genomic_DNA"/>
</dbReference>
<keyword evidence="7" id="KW-0804">Transcription</keyword>
<dbReference type="SMART" id="SM00415">
    <property type="entry name" value="HSF"/>
    <property type="match status" value="1"/>
</dbReference>
<dbReference type="GO" id="GO:0000978">
    <property type="term" value="F:RNA polymerase II cis-regulatory region sequence-specific DNA binding"/>
    <property type="evidence" value="ECO:0007669"/>
    <property type="project" value="TreeGrafter"/>
</dbReference>
<keyword evidence="14" id="KW-1185">Reference proteome</keyword>
<dbReference type="InterPro" id="IPR000232">
    <property type="entry name" value="HSF_DNA-bd"/>
</dbReference>
<keyword evidence="10" id="KW-0175">Coiled coil</keyword>
<dbReference type="PANTHER" id="PTHR10015:SF329">
    <property type="entry name" value="HEAT STRESS TRANSCRIPTION FACTOR B-1"/>
    <property type="match status" value="1"/>
</dbReference>
<evidence type="ECO:0000256" key="11">
    <source>
        <dbReference type="SAM" id="MobiDB-lite"/>
    </source>
</evidence>
<evidence type="ECO:0000256" key="10">
    <source>
        <dbReference type="SAM" id="Coils"/>
    </source>
</evidence>
<sequence length="299" mass="33401">MTVRSVAAPFLTKTYQLVDDGSTDQVVSWNQTGETFIVWKTAEFAKDLLPTYFKHNNFSSFVRQLNTYGFRKIVPDKWEFSNENFRRGRKDLLIDIRRRKTANPSTPVTTDAGKSNSPAAGLPTPTHSGEDLVSGSTSTTSSPKKTVLIDVPTALKFEVISQENDRLKKENEKLSWELGQAKHKCDELIGLLTQQMKVGSEMVNQSSGSSDGTVVEVGEKGKSVNDDKYDDDGNDDGEYMKLFGVWVKNKTKKRVRDEIFDSCGGNKDLKIGVAAEWMKVGTSKLTNEEAKRVILQSRN</sequence>
<organism evidence="13 14">
    <name type="scientific">Heracleum sosnowskyi</name>
    <dbReference type="NCBI Taxonomy" id="360622"/>
    <lineage>
        <taxon>Eukaryota</taxon>
        <taxon>Viridiplantae</taxon>
        <taxon>Streptophyta</taxon>
        <taxon>Embryophyta</taxon>
        <taxon>Tracheophyta</taxon>
        <taxon>Spermatophyta</taxon>
        <taxon>Magnoliopsida</taxon>
        <taxon>eudicotyledons</taxon>
        <taxon>Gunneridae</taxon>
        <taxon>Pentapetalae</taxon>
        <taxon>asterids</taxon>
        <taxon>campanulids</taxon>
        <taxon>Apiales</taxon>
        <taxon>Apiaceae</taxon>
        <taxon>Apioideae</taxon>
        <taxon>apioid superclade</taxon>
        <taxon>Tordylieae</taxon>
        <taxon>Tordyliinae</taxon>
        <taxon>Heracleum</taxon>
    </lineage>
</organism>
<name>A0AAD8HC46_9APIA</name>
<evidence type="ECO:0000256" key="3">
    <source>
        <dbReference type="ARBA" id="ARBA00022553"/>
    </source>
</evidence>
<dbReference type="SUPFAM" id="SSF46785">
    <property type="entry name" value="Winged helix' DNA-binding domain"/>
    <property type="match status" value="1"/>
</dbReference>
<accession>A0AAD8HC46</accession>
<reference evidence="13" key="1">
    <citation type="submission" date="2023-02" db="EMBL/GenBank/DDBJ databases">
        <title>Genome of toxic invasive species Heracleum sosnowskyi carries increased number of genes despite the absence of recent whole-genome duplications.</title>
        <authorList>
            <person name="Schelkunov M."/>
            <person name="Shtratnikova V."/>
            <person name="Makarenko M."/>
            <person name="Klepikova A."/>
            <person name="Omelchenko D."/>
            <person name="Novikova G."/>
            <person name="Obukhova E."/>
            <person name="Bogdanov V."/>
            <person name="Penin A."/>
            <person name="Logacheva M."/>
        </authorList>
    </citation>
    <scope>NUCLEOTIDE SEQUENCE</scope>
    <source>
        <strain evidence="13">Hsosn_3</strain>
        <tissue evidence="13">Leaf</tissue>
    </source>
</reference>
<dbReference type="Proteomes" id="UP001237642">
    <property type="component" value="Unassembled WGS sequence"/>
</dbReference>
<gene>
    <name evidence="13" type="ORF">POM88_039379</name>
</gene>
<dbReference type="PROSITE" id="PS00434">
    <property type="entry name" value="HSF_DOMAIN"/>
    <property type="match status" value="1"/>
</dbReference>
<feature type="compositionally biased region" description="Polar residues" evidence="11">
    <location>
        <begin position="102"/>
        <end position="118"/>
    </location>
</feature>
<evidence type="ECO:0000256" key="7">
    <source>
        <dbReference type="ARBA" id="ARBA00023163"/>
    </source>
</evidence>
<keyword evidence="8" id="KW-0539">Nucleus</keyword>
<protein>
    <submittedName>
        <fullName evidence="13">Heat shock transcription factor</fullName>
    </submittedName>
</protein>
<evidence type="ECO:0000313" key="14">
    <source>
        <dbReference type="Proteomes" id="UP001237642"/>
    </source>
</evidence>
<comment type="subcellular location">
    <subcellularLocation>
        <location evidence="1">Nucleus</location>
    </subcellularLocation>
</comment>
<evidence type="ECO:0000256" key="6">
    <source>
        <dbReference type="ARBA" id="ARBA00023125"/>
    </source>
</evidence>
<proteinExistence type="inferred from homology"/>
<reference evidence="13" key="2">
    <citation type="submission" date="2023-05" db="EMBL/GenBank/DDBJ databases">
        <authorList>
            <person name="Schelkunov M.I."/>
        </authorList>
    </citation>
    <scope>NUCLEOTIDE SEQUENCE</scope>
    <source>
        <strain evidence="13">Hsosn_3</strain>
        <tissue evidence="13">Leaf</tissue>
    </source>
</reference>
<dbReference type="GO" id="GO:0006357">
    <property type="term" value="P:regulation of transcription by RNA polymerase II"/>
    <property type="evidence" value="ECO:0007669"/>
    <property type="project" value="TreeGrafter"/>
</dbReference>
<keyword evidence="4" id="KW-0805">Transcription regulation</keyword>
<dbReference type="FunFam" id="1.10.10.10:FF:000037">
    <property type="entry name" value="Heat stress transcription factor B-4"/>
    <property type="match status" value="1"/>
</dbReference>
<dbReference type="InterPro" id="IPR036388">
    <property type="entry name" value="WH-like_DNA-bd_sf"/>
</dbReference>
<dbReference type="PRINTS" id="PR00056">
    <property type="entry name" value="HSFDOMAIN"/>
</dbReference>
<evidence type="ECO:0000256" key="1">
    <source>
        <dbReference type="ARBA" id="ARBA00004123"/>
    </source>
</evidence>
<comment type="similarity">
    <text evidence="9">Belongs to the HSF family.</text>
</comment>
<feature type="coiled-coil region" evidence="10">
    <location>
        <begin position="157"/>
        <end position="184"/>
    </location>
</feature>
<feature type="region of interest" description="Disordered" evidence="11">
    <location>
        <begin position="98"/>
        <end position="145"/>
    </location>
</feature>
<evidence type="ECO:0000256" key="8">
    <source>
        <dbReference type="ARBA" id="ARBA00023242"/>
    </source>
</evidence>